<organism evidence="3 4">
    <name type="scientific">Cellulomonas uda</name>
    <dbReference type="NCBI Taxonomy" id="1714"/>
    <lineage>
        <taxon>Bacteria</taxon>
        <taxon>Bacillati</taxon>
        <taxon>Actinomycetota</taxon>
        <taxon>Actinomycetes</taxon>
        <taxon>Micrococcales</taxon>
        <taxon>Cellulomonadaceae</taxon>
        <taxon>Cellulomonas</taxon>
    </lineage>
</organism>
<dbReference type="InterPro" id="IPR007167">
    <property type="entry name" value="Fe-transptr_FeoA-like"/>
</dbReference>
<accession>A0A4Y3K9V2</accession>
<protein>
    <recommendedName>
        <fullName evidence="2">Ferrous iron transporter FeoA-like domain-containing protein</fullName>
    </recommendedName>
</protein>
<reference evidence="3 4" key="1">
    <citation type="submission" date="2019-06" db="EMBL/GenBank/DDBJ databases">
        <title>Whole genome shotgun sequence of Cellulomonas uda NBRC 3747.</title>
        <authorList>
            <person name="Hosoyama A."/>
            <person name="Uohara A."/>
            <person name="Ohji S."/>
            <person name="Ichikawa N."/>
        </authorList>
    </citation>
    <scope>NUCLEOTIDE SEQUENCE [LARGE SCALE GENOMIC DNA]</scope>
    <source>
        <strain evidence="3 4">NBRC 3747</strain>
    </source>
</reference>
<dbReference type="SMART" id="SM00899">
    <property type="entry name" value="FeoA"/>
    <property type="match status" value="1"/>
</dbReference>
<evidence type="ECO:0000313" key="3">
    <source>
        <dbReference type="EMBL" id="GEA79600.1"/>
    </source>
</evidence>
<dbReference type="InterPro" id="IPR008988">
    <property type="entry name" value="Transcriptional_repressor_C"/>
</dbReference>
<dbReference type="Proteomes" id="UP000315842">
    <property type="component" value="Unassembled WGS sequence"/>
</dbReference>
<evidence type="ECO:0000259" key="2">
    <source>
        <dbReference type="SMART" id="SM00899"/>
    </source>
</evidence>
<sequence>MDLASCEPGATVRVLDVELDESTRRRFRTFGLAPGAVLHVTHRGGFGGRVVGVGADRLALDAGTCRRVRVEAVAVRS</sequence>
<evidence type="ECO:0000256" key="1">
    <source>
        <dbReference type="ARBA" id="ARBA00023004"/>
    </source>
</evidence>
<keyword evidence="1" id="KW-0408">Iron</keyword>
<evidence type="ECO:0000313" key="4">
    <source>
        <dbReference type="Proteomes" id="UP000315842"/>
    </source>
</evidence>
<dbReference type="Pfam" id="PF04023">
    <property type="entry name" value="FeoA"/>
    <property type="match status" value="1"/>
</dbReference>
<dbReference type="InterPro" id="IPR038157">
    <property type="entry name" value="FeoA_core_dom"/>
</dbReference>
<comment type="caution">
    <text evidence="3">The sequence shown here is derived from an EMBL/GenBank/DDBJ whole genome shotgun (WGS) entry which is preliminary data.</text>
</comment>
<dbReference type="AlphaFoldDB" id="A0A4Y3K9V2"/>
<keyword evidence="4" id="KW-1185">Reference proteome</keyword>
<proteinExistence type="predicted"/>
<dbReference type="EMBL" id="BJLP01000001">
    <property type="protein sequence ID" value="GEA79600.1"/>
    <property type="molecule type" value="Genomic_DNA"/>
</dbReference>
<name>A0A4Y3K9V2_CELUD</name>
<dbReference type="RefSeq" id="WP_141317736.1">
    <property type="nucleotide sequence ID" value="NZ_BJLP01000001.1"/>
</dbReference>
<feature type="domain" description="Ferrous iron transporter FeoA-like" evidence="2">
    <location>
        <begin position="1"/>
        <end position="72"/>
    </location>
</feature>
<dbReference type="Gene3D" id="2.30.30.90">
    <property type="match status" value="1"/>
</dbReference>
<dbReference type="GO" id="GO:0046914">
    <property type="term" value="F:transition metal ion binding"/>
    <property type="evidence" value="ECO:0007669"/>
    <property type="project" value="InterPro"/>
</dbReference>
<dbReference type="SUPFAM" id="SSF50037">
    <property type="entry name" value="C-terminal domain of transcriptional repressors"/>
    <property type="match status" value="1"/>
</dbReference>
<gene>
    <name evidence="3" type="ORF">CUD01_00440</name>
</gene>